<gene>
    <name evidence="14" type="ORF">CSOL1703_00010932</name>
</gene>
<feature type="transmembrane region" description="Helical" evidence="11">
    <location>
        <begin position="729"/>
        <end position="746"/>
    </location>
</feature>
<dbReference type="GO" id="GO:0016459">
    <property type="term" value="C:myosin complex"/>
    <property type="evidence" value="ECO:0007669"/>
    <property type="project" value="InterPro"/>
</dbReference>
<evidence type="ECO:0000313" key="14">
    <source>
        <dbReference type="EMBL" id="CAH0045187.1"/>
    </source>
</evidence>
<reference evidence="14" key="1">
    <citation type="submission" date="2021-10" db="EMBL/GenBank/DDBJ databases">
        <authorList>
            <person name="Piombo E."/>
        </authorList>
    </citation>
    <scope>NUCLEOTIDE SEQUENCE</scope>
</reference>
<name>A0A9N9W860_9HYPO</name>
<feature type="transmembrane region" description="Helical" evidence="11">
    <location>
        <begin position="1424"/>
        <end position="1448"/>
    </location>
</feature>
<keyword evidence="9" id="KW-0325">Glycoprotein</keyword>
<dbReference type="Pfam" id="PF08766">
    <property type="entry name" value="DEK_C"/>
    <property type="match status" value="1"/>
</dbReference>
<dbReference type="SUPFAM" id="SSF52540">
    <property type="entry name" value="P-loop containing nucleoside triphosphate hydrolases"/>
    <property type="match status" value="1"/>
</dbReference>
<dbReference type="GO" id="GO:0005886">
    <property type="term" value="C:plasma membrane"/>
    <property type="evidence" value="ECO:0007669"/>
    <property type="project" value="UniProtKB-SubCell"/>
</dbReference>
<dbReference type="Pfam" id="PF00173">
    <property type="entry name" value="Cyt-b5"/>
    <property type="match status" value="1"/>
</dbReference>
<keyword evidence="6 11" id="KW-0812">Transmembrane</keyword>
<dbReference type="SUPFAM" id="SSF55856">
    <property type="entry name" value="Cytochrome b5-like heme/steroid binding domain"/>
    <property type="match status" value="1"/>
</dbReference>
<feature type="domain" description="Cytochrome b5 heme-binding" evidence="12">
    <location>
        <begin position="794"/>
        <end position="854"/>
    </location>
</feature>
<accession>A0A9N9W860</accession>
<dbReference type="Gene3D" id="1.10.10.820">
    <property type="match status" value="1"/>
</dbReference>
<organism evidence="14 15">
    <name type="scientific">Clonostachys solani</name>
    <dbReference type="NCBI Taxonomy" id="160281"/>
    <lineage>
        <taxon>Eukaryota</taxon>
        <taxon>Fungi</taxon>
        <taxon>Dikarya</taxon>
        <taxon>Ascomycota</taxon>
        <taxon>Pezizomycotina</taxon>
        <taxon>Sordariomycetes</taxon>
        <taxon>Hypocreomycetidae</taxon>
        <taxon>Hypocreales</taxon>
        <taxon>Bionectriaceae</taxon>
        <taxon>Clonostachys</taxon>
    </lineage>
</organism>
<evidence type="ECO:0000313" key="15">
    <source>
        <dbReference type="Proteomes" id="UP000775872"/>
    </source>
</evidence>
<protein>
    <recommendedName>
        <fullName evidence="2">chitin synthase</fullName>
        <ecNumber evidence="2">2.4.1.16</ecNumber>
    </recommendedName>
</protein>
<keyword evidence="8 11" id="KW-0472">Membrane</keyword>
<evidence type="ECO:0000256" key="3">
    <source>
        <dbReference type="ARBA" id="ARBA00022475"/>
    </source>
</evidence>
<evidence type="ECO:0000256" key="2">
    <source>
        <dbReference type="ARBA" id="ARBA00012543"/>
    </source>
</evidence>
<dbReference type="InterPro" id="IPR001199">
    <property type="entry name" value="Cyt_B5-like_heme/steroid-bd"/>
</dbReference>
<dbReference type="GO" id="GO:0003774">
    <property type="term" value="F:cytoskeletal motor activity"/>
    <property type="evidence" value="ECO:0007669"/>
    <property type="project" value="InterPro"/>
</dbReference>
<feature type="transmembrane region" description="Helical" evidence="11">
    <location>
        <begin position="1485"/>
        <end position="1508"/>
    </location>
</feature>
<evidence type="ECO:0000259" key="13">
    <source>
        <dbReference type="PROSITE" id="PS51998"/>
    </source>
</evidence>
<dbReference type="PANTHER" id="PTHR22914:SF13">
    <property type="entry name" value="CHITIN SYNTHASE"/>
    <property type="match status" value="1"/>
</dbReference>
<dbReference type="Gene3D" id="3.10.120.10">
    <property type="entry name" value="Cytochrome b5-like heme/steroid binding domain"/>
    <property type="match status" value="1"/>
</dbReference>
<dbReference type="InterPro" id="IPR004835">
    <property type="entry name" value="Chitin_synth"/>
</dbReference>
<evidence type="ECO:0000256" key="10">
    <source>
        <dbReference type="ARBA" id="ARBA00049510"/>
    </source>
</evidence>
<proteinExistence type="predicted"/>
<evidence type="ECO:0000256" key="8">
    <source>
        <dbReference type="ARBA" id="ARBA00023136"/>
    </source>
</evidence>
<comment type="catalytic activity">
    <reaction evidence="10">
        <text>[(1-&gt;4)-N-acetyl-beta-D-glucosaminyl](n) + UDP-N-acetyl-alpha-D-glucosamine = [(1-&gt;4)-N-acetyl-beta-D-glucosaminyl](n+1) + UDP + H(+)</text>
        <dbReference type="Rhea" id="RHEA:16637"/>
        <dbReference type="Rhea" id="RHEA-COMP:9593"/>
        <dbReference type="Rhea" id="RHEA-COMP:9595"/>
        <dbReference type="ChEBI" id="CHEBI:15378"/>
        <dbReference type="ChEBI" id="CHEBI:17029"/>
        <dbReference type="ChEBI" id="CHEBI:57705"/>
        <dbReference type="ChEBI" id="CHEBI:58223"/>
        <dbReference type="EC" id="2.4.1.16"/>
    </reaction>
    <physiologicalReaction direction="left-to-right" evidence="10">
        <dbReference type="Rhea" id="RHEA:16638"/>
    </physiologicalReaction>
</comment>
<comment type="caution">
    <text evidence="14">The sequence shown here is derived from an EMBL/GenBank/DDBJ whole genome shotgun (WGS) entry which is preliminary data.</text>
</comment>
<evidence type="ECO:0000256" key="7">
    <source>
        <dbReference type="ARBA" id="ARBA00022989"/>
    </source>
</evidence>
<dbReference type="EC" id="2.4.1.16" evidence="2"/>
<dbReference type="OrthoDB" id="370884at2759"/>
<evidence type="ECO:0000256" key="5">
    <source>
        <dbReference type="ARBA" id="ARBA00022679"/>
    </source>
</evidence>
<dbReference type="InterPro" id="IPR027417">
    <property type="entry name" value="P-loop_NTPase"/>
</dbReference>
<keyword evidence="15" id="KW-1185">Reference proteome</keyword>
<dbReference type="GO" id="GO:0005524">
    <property type="term" value="F:ATP binding"/>
    <property type="evidence" value="ECO:0007669"/>
    <property type="project" value="InterPro"/>
</dbReference>
<dbReference type="PANTHER" id="PTHR22914">
    <property type="entry name" value="CHITIN SYNTHASE"/>
    <property type="match status" value="1"/>
</dbReference>
<dbReference type="InterPro" id="IPR036400">
    <property type="entry name" value="Cyt_B5-like_heme/steroid_sf"/>
</dbReference>
<dbReference type="SUPFAM" id="SSF53448">
    <property type="entry name" value="Nucleotide-diphospho-sugar transferases"/>
    <property type="match status" value="1"/>
</dbReference>
<evidence type="ECO:0000256" key="11">
    <source>
        <dbReference type="SAM" id="Phobius"/>
    </source>
</evidence>
<dbReference type="Pfam" id="PF03142">
    <property type="entry name" value="Chitin_synth_2"/>
    <property type="match status" value="1"/>
</dbReference>
<dbReference type="GO" id="GO:0030428">
    <property type="term" value="C:cell septum"/>
    <property type="evidence" value="ECO:0007669"/>
    <property type="project" value="TreeGrafter"/>
</dbReference>
<dbReference type="PROSITE" id="PS50255">
    <property type="entry name" value="CYTOCHROME_B5_2"/>
    <property type="match status" value="1"/>
</dbReference>
<evidence type="ECO:0000256" key="9">
    <source>
        <dbReference type="ARBA" id="ARBA00023180"/>
    </source>
</evidence>
<sequence>MVVSPSAGFLSSNHIITRSLKAEGKKAACMMAPQGNSTDRSSNAYLSNVALLNAVHNAYLHAEPYPLDAKTSIVINTWHESKRKAPTIDSSVATRVWEHARRRVENNCVLLQSLHPSTPTVFIPFLETLPFAIPSSICTSLQALQPFLCCMTPLNPSTPRYAALSLKLNVDLQGQVLGAKLALPADGIDLVKGLLDIPRESGYRAFDVFYYLLASSSTPAEREFLHLQHASDYLLLSRSKTYQTPETLPTINDDASADDFRQLLQRMGIKGSVRRNLLSTLAGILTLGNTLEYTGPSEELSDVYGEAGELLDIDPYILITQSNAQRRVFISQLYQSIVQWMISKANELIRLELRSDNGRLGSEHGHTISIGDEDTGSTVSMTVIDMPDPSFGRAVGMQSIFDQSFGINSEISDDGIEIEPIETNVAKDVRKAIAQSTFYQSIMPSRQDELMDQDEEYTFERIALSADDDSFIKNILTYRDTQAAEGAEPDDLLSLFTSSRLWYLLSLCPGSEGGISDQGGELASSASHWSASQVTTQLLEWRLRDWANQRFRHLGFTVDFDLNEFLERYSVVGCQGPEDQIRDWSAERGWGSRDILFGHSRLWLGEEAWWHLETLRDNTIAAMRTRTFSSFHSQPEMVHLQRPQSMSYSLGIGLNESSDHLLRTDVQGGLSKPPTATSYLGKGGFEPHQTIASVEDISLVDAKSKRLSDPELGNKTVVEVVATTRSRRLWVGFVWAMTFWIPSLLLTHIGRMKRPDVRQAWREKVVLVFIILFINALILFWMIGLGTLLCPNYDKAWTRNEVSTHQGEDDFWVSIHGGIYDISDFWRRQHSDTVVETTTAVMQPLAGIDMDEYFVPPLYMACKSLGIAKTTALVANTTPEYSIAVHTSGQAALYPKSALKKDDWYWTHFEPSIKEYYHGNLVYSEGDFKNQARQQRMWARYGERIYDLTNYFYTQGLHKGDTQYEFLNDEIIDLWQDNLGKDIQPDFEALIKDSANNQTRLDSIMASWDCIQAISFKGILDFRETAKCQVNSALLLAFTVIVSAIILTKFLAAVRFGSKRIPVQQDKFVICQVPAYSEGEESLRKAINSLTNLKYDNRRKLICIICDGLVVGQGNDRTTPKIILELLGVDQTYDPPAWAFKSIGAGSAQLNYGKVYSGLYEHEGNIVPYVVIVKVGKESEQSRAKPGNRGKRDSQMVLMSFLNRVHHNAPMNPLELELFHHINTIIGVDPQLYEFLLMVDADTCVDEDALNHLVAACTENTKIAGICGETTLANDQRSWWTMIQIYEYFISHHLAKAFESLFGSVTCLPGCFTMYRLETYDGRKPLIISDAVIEDYSICDVETLHMKNLLSLGEDRYLTTLMMKHFPRMWFKFLPEAQCQTAAPESWSVLLSQRRRWINSTIHNLVELMRLENMCGFCLFGMRAVVFADLFGTIIFPATCVYLGYLFYRLGTGTGPFPTISIALLAGTYGLQALLFLFRADWQHIGWMIIYIMALPLYSFVLPLYSFWNQDNFTWGNTRVVIGEKGNKQVVAIDDQEGFDPSLIPLHQWVDYPSRNTPSPIPNRNYTQSALSGSFSAPKLNLQSRTPTALGHRSSVGVFRDHLTEVRGRETPEVFLNPSGRDSFTQEIIRNSVKSLLEEMNLDTITKGQIRALLEQRLHTSLTGEELEIFNQELDSQLQRI</sequence>
<keyword evidence="7 11" id="KW-1133">Transmembrane helix</keyword>
<dbReference type="GO" id="GO:0004100">
    <property type="term" value="F:chitin synthase activity"/>
    <property type="evidence" value="ECO:0007669"/>
    <property type="project" value="UniProtKB-EC"/>
</dbReference>
<dbReference type="SMART" id="SM01117">
    <property type="entry name" value="Cyt-b5"/>
    <property type="match status" value="2"/>
</dbReference>
<dbReference type="SMART" id="SM00242">
    <property type="entry name" value="MYSc"/>
    <property type="match status" value="1"/>
</dbReference>
<feature type="transmembrane region" description="Helical" evidence="11">
    <location>
        <begin position="1033"/>
        <end position="1052"/>
    </location>
</feature>
<dbReference type="PROSITE" id="PS51998">
    <property type="entry name" value="DEK_C"/>
    <property type="match status" value="1"/>
</dbReference>
<evidence type="ECO:0000256" key="6">
    <source>
        <dbReference type="ARBA" id="ARBA00022692"/>
    </source>
</evidence>
<feature type="domain" description="DEK-C" evidence="13">
    <location>
        <begin position="1623"/>
        <end position="1681"/>
    </location>
</feature>
<evidence type="ECO:0000256" key="4">
    <source>
        <dbReference type="ARBA" id="ARBA00022676"/>
    </source>
</evidence>
<dbReference type="InterPro" id="IPR014876">
    <property type="entry name" value="DEK_C"/>
</dbReference>
<keyword evidence="5" id="KW-0808">Transferase</keyword>
<dbReference type="InterPro" id="IPR001609">
    <property type="entry name" value="Myosin_head_motor_dom-like"/>
</dbReference>
<dbReference type="InterPro" id="IPR029044">
    <property type="entry name" value="Nucleotide-diphossugar_trans"/>
</dbReference>
<dbReference type="EMBL" id="CABFOC020000011">
    <property type="protein sequence ID" value="CAH0045187.1"/>
    <property type="molecule type" value="Genomic_DNA"/>
</dbReference>
<dbReference type="GO" id="GO:0006031">
    <property type="term" value="P:chitin biosynthetic process"/>
    <property type="evidence" value="ECO:0007669"/>
    <property type="project" value="TreeGrafter"/>
</dbReference>
<evidence type="ECO:0000256" key="1">
    <source>
        <dbReference type="ARBA" id="ARBA00004651"/>
    </source>
</evidence>
<keyword evidence="4" id="KW-0328">Glycosyltransferase</keyword>
<comment type="subcellular location">
    <subcellularLocation>
        <location evidence="1">Cell membrane</location>
        <topology evidence="1">Multi-pass membrane protein</topology>
    </subcellularLocation>
</comment>
<keyword evidence="3" id="KW-1003">Cell membrane</keyword>
<dbReference type="GO" id="GO:0031505">
    <property type="term" value="P:fungal-type cell wall organization"/>
    <property type="evidence" value="ECO:0007669"/>
    <property type="project" value="TreeGrafter"/>
</dbReference>
<feature type="transmembrane region" description="Helical" evidence="11">
    <location>
        <begin position="766"/>
        <end position="789"/>
    </location>
</feature>
<dbReference type="Proteomes" id="UP000775872">
    <property type="component" value="Unassembled WGS sequence"/>
</dbReference>
<evidence type="ECO:0000259" key="12">
    <source>
        <dbReference type="PROSITE" id="PS50255"/>
    </source>
</evidence>
<feature type="transmembrane region" description="Helical" evidence="11">
    <location>
        <begin position="1460"/>
        <end position="1478"/>
    </location>
</feature>